<dbReference type="EMBL" id="JANCLT010000002">
    <property type="protein sequence ID" value="MCP8968110.1"/>
    <property type="molecule type" value="Genomic_DNA"/>
</dbReference>
<comment type="caution">
    <text evidence="1">The sequence shown here is derived from an EMBL/GenBank/DDBJ whole genome shotgun (WGS) entry which is preliminary data.</text>
</comment>
<dbReference type="AlphaFoldDB" id="A0AA42BNL4"/>
<sequence length="110" mass="12112">MDKVIATEAAQALIRQLQEQHGSLIFVHSEGCCDGTAPLCTTADSFYLGSQDQQIGEVLGVPYYMHTSNLSYWQHMQIIIDAVAGIGNSFSLESGENKSFLLRSKKLNDE</sequence>
<gene>
    <name evidence="1" type="ORF">NK662_06095</name>
</gene>
<dbReference type="Proteomes" id="UP001156102">
    <property type="component" value="Unassembled WGS sequence"/>
</dbReference>
<accession>A0AA42BNL4</accession>
<keyword evidence="2" id="KW-1185">Reference proteome</keyword>
<name>A0AA42BNL4_9BACI</name>
<protein>
    <submittedName>
        <fullName evidence="1">DUF779 domain-containing protein</fullName>
    </submittedName>
</protein>
<dbReference type="PIRSF" id="PIRSF009151">
    <property type="entry name" value="DUF779"/>
    <property type="match status" value="1"/>
</dbReference>
<evidence type="ECO:0000313" key="1">
    <source>
        <dbReference type="EMBL" id="MCP8968110.1"/>
    </source>
</evidence>
<dbReference type="Pfam" id="PF05610">
    <property type="entry name" value="DUF779"/>
    <property type="match status" value="1"/>
</dbReference>
<evidence type="ECO:0000313" key="2">
    <source>
        <dbReference type="Proteomes" id="UP001156102"/>
    </source>
</evidence>
<dbReference type="InterPro" id="IPR008497">
    <property type="entry name" value="DUF779"/>
</dbReference>
<dbReference type="RefSeq" id="WP_254758008.1">
    <property type="nucleotide sequence ID" value="NZ_JANCLT010000002.1"/>
</dbReference>
<reference evidence="1" key="1">
    <citation type="submission" date="2022-07" db="EMBL/GenBank/DDBJ databases">
        <authorList>
            <person name="Li W.-J."/>
            <person name="Deng Q.-Q."/>
        </authorList>
    </citation>
    <scope>NUCLEOTIDE SEQUENCE</scope>
    <source>
        <strain evidence="1">SYSU M60031</strain>
    </source>
</reference>
<organism evidence="1 2">
    <name type="scientific">Ectobacillus ponti</name>
    <dbReference type="NCBI Taxonomy" id="2961894"/>
    <lineage>
        <taxon>Bacteria</taxon>
        <taxon>Bacillati</taxon>
        <taxon>Bacillota</taxon>
        <taxon>Bacilli</taxon>
        <taxon>Bacillales</taxon>
        <taxon>Bacillaceae</taxon>
        <taxon>Ectobacillus</taxon>
    </lineage>
</organism>
<proteinExistence type="predicted"/>